<feature type="binding site" evidence="8">
    <location>
        <begin position="13"/>
        <end position="18"/>
    </location>
    <ligand>
        <name>ATP</name>
        <dbReference type="ChEBI" id="CHEBI:30616"/>
    </ligand>
</feature>
<comment type="subcellular location">
    <subcellularLocation>
        <location evidence="8">Cytoplasm</location>
    </subcellularLocation>
</comment>
<dbReference type="Proteomes" id="UP000186895">
    <property type="component" value="Unassembled WGS sequence"/>
</dbReference>
<dbReference type="RefSeq" id="WP_076460274.1">
    <property type="nucleotide sequence ID" value="NZ_FTMN01000001.1"/>
</dbReference>
<evidence type="ECO:0000256" key="1">
    <source>
        <dbReference type="ARBA" id="ARBA00022490"/>
    </source>
</evidence>
<dbReference type="EC" id="6.3.3.3" evidence="8"/>
<evidence type="ECO:0000256" key="3">
    <source>
        <dbReference type="ARBA" id="ARBA00022723"/>
    </source>
</evidence>
<dbReference type="GO" id="GO:0009102">
    <property type="term" value="P:biotin biosynthetic process"/>
    <property type="evidence" value="ECO:0007669"/>
    <property type="project" value="UniProtKB-UniRule"/>
</dbReference>
<keyword evidence="3 8" id="KW-0479">Metal-binding</keyword>
<evidence type="ECO:0000313" key="10">
    <source>
        <dbReference type="Proteomes" id="UP000186895"/>
    </source>
</evidence>
<feature type="binding site" evidence="8">
    <location>
        <begin position="117"/>
        <end position="120"/>
    </location>
    <ligand>
        <name>ATP</name>
        <dbReference type="ChEBI" id="CHEBI:30616"/>
    </ligand>
</feature>
<dbReference type="SUPFAM" id="SSF52540">
    <property type="entry name" value="P-loop containing nucleoside triphosphate hydrolases"/>
    <property type="match status" value="1"/>
</dbReference>
<gene>
    <name evidence="8" type="primary">bioD</name>
    <name evidence="9" type="ORF">SAMN05421647_101315</name>
</gene>
<proteinExistence type="inferred from homology"/>
<evidence type="ECO:0000313" key="9">
    <source>
        <dbReference type="EMBL" id="SIP91329.1"/>
    </source>
</evidence>
<dbReference type="UniPathway" id="UPA00078">
    <property type="reaction ID" value="UER00161"/>
</dbReference>
<evidence type="ECO:0000256" key="7">
    <source>
        <dbReference type="ARBA" id="ARBA00022842"/>
    </source>
</evidence>
<dbReference type="FunFam" id="3.40.50.300:FF:000292">
    <property type="entry name" value="ATP-dependent dethiobiotin synthetase BioD"/>
    <property type="match status" value="1"/>
</dbReference>
<feature type="binding site" evidence="8">
    <location>
        <position position="117"/>
    </location>
    <ligand>
        <name>Mg(2+)</name>
        <dbReference type="ChEBI" id="CHEBI:18420"/>
    </ligand>
</feature>
<comment type="catalytic activity">
    <reaction evidence="8">
        <text>(7R,8S)-7,8-diammoniononanoate + CO2 + ATP = (4R,5S)-dethiobiotin + ADP + phosphate + 3 H(+)</text>
        <dbReference type="Rhea" id="RHEA:15805"/>
        <dbReference type="ChEBI" id="CHEBI:15378"/>
        <dbReference type="ChEBI" id="CHEBI:16526"/>
        <dbReference type="ChEBI" id="CHEBI:30616"/>
        <dbReference type="ChEBI" id="CHEBI:43474"/>
        <dbReference type="ChEBI" id="CHEBI:149469"/>
        <dbReference type="ChEBI" id="CHEBI:149473"/>
        <dbReference type="ChEBI" id="CHEBI:456216"/>
        <dbReference type="EC" id="6.3.3.3"/>
    </reaction>
</comment>
<dbReference type="Gene3D" id="3.40.50.300">
    <property type="entry name" value="P-loop containing nucleotide triphosphate hydrolases"/>
    <property type="match status" value="1"/>
</dbReference>
<dbReference type="GO" id="GO:0005829">
    <property type="term" value="C:cytosol"/>
    <property type="evidence" value="ECO:0007669"/>
    <property type="project" value="TreeGrafter"/>
</dbReference>
<dbReference type="EMBL" id="FTMN01000001">
    <property type="protein sequence ID" value="SIP91329.1"/>
    <property type="molecule type" value="Genomic_DNA"/>
</dbReference>
<dbReference type="InterPro" id="IPR027417">
    <property type="entry name" value="P-loop_NTPase"/>
</dbReference>
<comment type="caution">
    <text evidence="8">Lacks conserved residue(s) required for the propagation of feature annotation.</text>
</comment>
<dbReference type="AlphaFoldDB" id="A0A1N6NGW8"/>
<accession>A0A1N6NGW8</accession>
<comment type="function">
    <text evidence="8">Catalyzes a mechanistically unusual reaction, the ATP-dependent insertion of CO2 between the N7 and N8 nitrogen atoms of 7,8-diaminopelargonic acid (DAPA, also called 7,8-diammoniononanoate) to form a ureido ring.</text>
</comment>
<dbReference type="GO" id="GO:0042803">
    <property type="term" value="F:protein homodimerization activity"/>
    <property type="evidence" value="ECO:0007669"/>
    <property type="project" value="UniProtKB-ARBA"/>
</dbReference>
<comment type="cofactor">
    <cofactor evidence="8">
        <name>Mg(2+)</name>
        <dbReference type="ChEBI" id="CHEBI:18420"/>
    </cofactor>
</comment>
<dbReference type="InterPro" id="IPR004472">
    <property type="entry name" value="DTB_synth_BioD"/>
</dbReference>
<keyword evidence="4 8" id="KW-0547">Nucleotide-binding</keyword>
<keyword evidence="6 8" id="KW-0067">ATP-binding</keyword>
<dbReference type="PIRSF" id="PIRSF006755">
    <property type="entry name" value="DTB_synth"/>
    <property type="match status" value="1"/>
</dbReference>
<dbReference type="eggNOG" id="COG0132">
    <property type="taxonomic scope" value="Bacteria"/>
</dbReference>
<evidence type="ECO:0000256" key="4">
    <source>
        <dbReference type="ARBA" id="ARBA00022741"/>
    </source>
</evidence>
<feature type="binding site" evidence="8">
    <location>
        <position position="17"/>
    </location>
    <ligand>
        <name>Mg(2+)</name>
        <dbReference type="ChEBI" id="CHEBI:18420"/>
    </ligand>
</feature>
<protein>
    <recommendedName>
        <fullName evidence="8">ATP-dependent dethiobiotin synthetase BioD</fullName>
        <ecNumber evidence="8">6.3.3.3</ecNumber>
    </recommendedName>
    <alternativeName>
        <fullName evidence="8">DTB synthetase</fullName>
        <shortName evidence="8">DTBS</shortName>
    </alternativeName>
    <alternativeName>
        <fullName evidence="8">Dethiobiotin synthase</fullName>
    </alternativeName>
</protein>
<evidence type="ECO:0000256" key="5">
    <source>
        <dbReference type="ARBA" id="ARBA00022756"/>
    </source>
</evidence>
<keyword evidence="1 8" id="KW-0963">Cytoplasm</keyword>
<dbReference type="GO" id="GO:0004141">
    <property type="term" value="F:dethiobiotin synthase activity"/>
    <property type="evidence" value="ECO:0007669"/>
    <property type="project" value="UniProtKB-UniRule"/>
</dbReference>
<evidence type="ECO:0000256" key="6">
    <source>
        <dbReference type="ARBA" id="ARBA00022840"/>
    </source>
</evidence>
<keyword evidence="10" id="KW-1185">Reference proteome</keyword>
<feature type="binding site" evidence="8">
    <location>
        <position position="55"/>
    </location>
    <ligand>
        <name>ATP</name>
        <dbReference type="ChEBI" id="CHEBI:30616"/>
    </ligand>
</feature>
<comment type="similarity">
    <text evidence="8">Belongs to the dethiobiotin synthetase family.</text>
</comment>
<feature type="binding site" evidence="8">
    <location>
        <begin position="177"/>
        <end position="178"/>
    </location>
    <ligand>
        <name>ATP</name>
        <dbReference type="ChEBI" id="CHEBI:30616"/>
    </ligand>
</feature>
<dbReference type="HAMAP" id="MF_00336">
    <property type="entry name" value="BioD"/>
    <property type="match status" value="1"/>
</dbReference>
<dbReference type="PANTHER" id="PTHR43210:SF5">
    <property type="entry name" value="DETHIOBIOTIN SYNTHETASE"/>
    <property type="match status" value="1"/>
</dbReference>
<comment type="subunit">
    <text evidence="8">Homodimer.</text>
</comment>
<evidence type="ECO:0000256" key="8">
    <source>
        <dbReference type="HAMAP-Rule" id="MF_00336"/>
    </source>
</evidence>
<sequence>MKKRFFIAGTDTDAGKTLVTIGLLVAANRKGMRTIGLKPVAAGCEPTAEGLRNSDALQLQEAASVKLSYEQVNPIAFEPPIAPHIAAAQEGRNLSADRLAAYCRGAMMQPADLVLVEGAGGWRVPLSMRESLARLPQLLELDVILVVGMKLGCINHAILTAEAIARDGLRLAGWVANHVDPEMSCPDENLATLETLFRAPLLGRVPWMEAPSADAVADCIDLNTLLPE</sequence>
<dbReference type="PANTHER" id="PTHR43210">
    <property type="entry name" value="DETHIOBIOTIN SYNTHETASE"/>
    <property type="match status" value="1"/>
</dbReference>
<dbReference type="NCBIfam" id="TIGR00347">
    <property type="entry name" value="bioD"/>
    <property type="match status" value="1"/>
</dbReference>
<comment type="pathway">
    <text evidence="8">Cofactor biosynthesis; biotin biosynthesis; biotin from 7,8-diaminononanoate: step 1/2.</text>
</comment>
<keyword evidence="7 8" id="KW-0460">Magnesium</keyword>
<dbReference type="STRING" id="49186.SAMN05421647_101315"/>
<dbReference type="Pfam" id="PF13500">
    <property type="entry name" value="AAA_26"/>
    <property type="match status" value="1"/>
</dbReference>
<evidence type="ECO:0000256" key="2">
    <source>
        <dbReference type="ARBA" id="ARBA00022598"/>
    </source>
</evidence>
<keyword evidence="2 8" id="KW-0436">Ligase</keyword>
<dbReference type="CDD" id="cd03109">
    <property type="entry name" value="DTBS"/>
    <property type="match status" value="1"/>
</dbReference>
<feature type="binding site" evidence="8">
    <location>
        <position position="55"/>
    </location>
    <ligand>
        <name>Mg(2+)</name>
        <dbReference type="ChEBI" id="CHEBI:18420"/>
    </ligand>
</feature>
<feature type="active site" evidence="8">
    <location>
        <position position="38"/>
    </location>
</feature>
<reference evidence="9 10" key="1">
    <citation type="submission" date="2017-01" db="EMBL/GenBank/DDBJ databases">
        <authorList>
            <person name="Mah S.A."/>
            <person name="Swanson W.J."/>
            <person name="Moy G.W."/>
            <person name="Vacquier V.D."/>
        </authorList>
    </citation>
    <scope>NUCLEOTIDE SEQUENCE [LARGE SCALE GENOMIC DNA]</scope>
    <source>
        <strain evidence="9 10">DSM 7027</strain>
    </source>
</reference>
<organism evidence="9 10">
    <name type="scientific">Marinobacterium stanieri</name>
    <dbReference type="NCBI Taxonomy" id="49186"/>
    <lineage>
        <taxon>Bacteria</taxon>
        <taxon>Pseudomonadati</taxon>
        <taxon>Pseudomonadota</taxon>
        <taxon>Gammaproteobacteria</taxon>
        <taxon>Oceanospirillales</taxon>
        <taxon>Oceanospirillaceae</taxon>
        <taxon>Marinobacterium</taxon>
    </lineage>
</organism>
<keyword evidence="5 8" id="KW-0093">Biotin biosynthesis</keyword>
<dbReference type="GO" id="GO:0005524">
    <property type="term" value="F:ATP binding"/>
    <property type="evidence" value="ECO:0007669"/>
    <property type="project" value="UniProtKB-UniRule"/>
</dbReference>
<name>A0A1N6NGW8_9GAMM</name>
<dbReference type="GO" id="GO:0000287">
    <property type="term" value="F:magnesium ion binding"/>
    <property type="evidence" value="ECO:0007669"/>
    <property type="project" value="UniProtKB-UniRule"/>
</dbReference>